<feature type="region of interest" description="Disordered" evidence="1">
    <location>
        <begin position="42"/>
        <end position="78"/>
    </location>
</feature>
<proteinExistence type="predicted"/>
<dbReference type="EMBL" id="ML977503">
    <property type="protein sequence ID" value="KAF2131001.1"/>
    <property type="molecule type" value="Genomic_DNA"/>
</dbReference>
<dbReference type="Proteomes" id="UP000799771">
    <property type="component" value="Unassembled WGS sequence"/>
</dbReference>
<feature type="compositionally biased region" description="Basic and acidic residues" evidence="1">
    <location>
        <begin position="42"/>
        <end position="52"/>
    </location>
</feature>
<protein>
    <submittedName>
        <fullName evidence="2">Uncharacterized protein</fullName>
    </submittedName>
</protein>
<evidence type="ECO:0000313" key="2">
    <source>
        <dbReference type="EMBL" id="KAF2131001.1"/>
    </source>
</evidence>
<sequence>MAADGFNLKNECIIPSAALRVEQKAVFKPGPNTSVLQDNFWESRKDEQDHSTRNGFSRRTVDRHNPLQKHTVGSSTDHGFRIRRATCKRRIERMQHKPDPGWENLPIRKTCSFASPTGISFTIRLMRDQCPRYATLYIRQRIRRKMPGV</sequence>
<accession>A0A6A6AKN4</accession>
<organism evidence="2 3">
    <name type="scientific">Dothidotthia symphoricarpi CBS 119687</name>
    <dbReference type="NCBI Taxonomy" id="1392245"/>
    <lineage>
        <taxon>Eukaryota</taxon>
        <taxon>Fungi</taxon>
        <taxon>Dikarya</taxon>
        <taxon>Ascomycota</taxon>
        <taxon>Pezizomycotina</taxon>
        <taxon>Dothideomycetes</taxon>
        <taxon>Pleosporomycetidae</taxon>
        <taxon>Pleosporales</taxon>
        <taxon>Dothidotthiaceae</taxon>
        <taxon>Dothidotthia</taxon>
    </lineage>
</organism>
<reference evidence="2" key="1">
    <citation type="journal article" date="2020" name="Stud. Mycol.">
        <title>101 Dothideomycetes genomes: a test case for predicting lifestyles and emergence of pathogens.</title>
        <authorList>
            <person name="Haridas S."/>
            <person name="Albert R."/>
            <person name="Binder M."/>
            <person name="Bloem J."/>
            <person name="Labutti K."/>
            <person name="Salamov A."/>
            <person name="Andreopoulos B."/>
            <person name="Baker S."/>
            <person name="Barry K."/>
            <person name="Bills G."/>
            <person name="Bluhm B."/>
            <person name="Cannon C."/>
            <person name="Castanera R."/>
            <person name="Culley D."/>
            <person name="Daum C."/>
            <person name="Ezra D."/>
            <person name="Gonzalez J."/>
            <person name="Henrissat B."/>
            <person name="Kuo A."/>
            <person name="Liang C."/>
            <person name="Lipzen A."/>
            <person name="Lutzoni F."/>
            <person name="Magnuson J."/>
            <person name="Mondo S."/>
            <person name="Nolan M."/>
            <person name="Ohm R."/>
            <person name="Pangilinan J."/>
            <person name="Park H.-J."/>
            <person name="Ramirez L."/>
            <person name="Alfaro M."/>
            <person name="Sun H."/>
            <person name="Tritt A."/>
            <person name="Yoshinaga Y."/>
            <person name="Zwiers L.-H."/>
            <person name="Turgeon B."/>
            <person name="Goodwin S."/>
            <person name="Spatafora J."/>
            <person name="Crous P."/>
            <person name="Grigoriev I."/>
        </authorList>
    </citation>
    <scope>NUCLEOTIDE SEQUENCE</scope>
    <source>
        <strain evidence="2">CBS 119687</strain>
    </source>
</reference>
<dbReference type="GeneID" id="54407028"/>
<name>A0A6A6AKN4_9PLEO</name>
<gene>
    <name evidence="2" type="ORF">P153DRAFT_355792</name>
</gene>
<dbReference type="RefSeq" id="XP_033525388.1">
    <property type="nucleotide sequence ID" value="XM_033666596.1"/>
</dbReference>
<keyword evidence="3" id="KW-1185">Reference proteome</keyword>
<evidence type="ECO:0000313" key="3">
    <source>
        <dbReference type="Proteomes" id="UP000799771"/>
    </source>
</evidence>
<evidence type="ECO:0000256" key="1">
    <source>
        <dbReference type="SAM" id="MobiDB-lite"/>
    </source>
</evidence>
<dbReference type="AlphaFoldDB" id="A0A6A6AKN4"/>